<keyword evidence="2" id="KW-0560">Oxidoreductase</keyword>
<evidence type="ECO:0000313" key="4">
    <source>
        <dbReference type="Proteomes" id="UP000436801"/>
    </source>
</evidence>
<reference evidence="1 4" key="2">
    <citation type="submission" date="2019-12" db="EMBL/GenBank/DDBJ databases">
        <authorList>
            <person name="Zheng J."/>
        </authorList>
    </citation>
    <scope>NUCLEOTIDE SEQUENCE [LARGE SCALE GENOMIC DNA]</scope>
    <source>
        <strain evidence="1 4">DSM 27347</strain>
    </source>
</reference>
<dbReference type="EMBL" id="FNBI01000002">
    <property type="protein sequence ID" value="SDF24081.1"/>
    <property type="molecule type" value="Genomic_DNA"/>
</dbReference>
<dbReference type="Proteomes" id="UP000436801">
    <property type="component" value="Unassembled WGS sequence"/>
</dbReference>
<dbReference type="GO" id="GO:0018662">
    <property type="term" value="F:phenol 2-monooxygenase activity"/>
    <property type="evidence" value="ECO:0007669"/>
    <property type="project" value="InterPro"/>
</dbReference>
<organism evidence="2 3">
    <name type="scientific">Sphingomonas carotinifaciens</name>
    <dbReference type="NCBI Taxonomy" id="1166323"/>
    <lineage>
        <taxon>Bacteria</taxon>
        <taxon>Pseudomonadati</taxon>
        <taxon>Pseudomonadota</taxon>
        <taxon>Alphaproteobacteria</taxon>
        <taxon>Sphingomonadales</taxon>
        <taxon>Sphingomonadaceae</taxon>
        <taxon>Sphingomonas</taxon>
    </lineage>
</organism>
<dbReference type="RefSeq" id="WP_149681929.1">
    <property type="nucleotide sequence ID" value="NZ_FNBI01000002.1"/>
</dbReference>
<protein>
    <submittedName>
        <fullName evidence="2">Phenol 2-monooxygenase P4 subunit</fullName>
    </submittedName>
    <submittedName>
        <fullName evidence="1">Phenol hydroxylase</fullName>
    </submittedName>
</protein>
<dbReference type="InterPro" id="IPR006756">
    <property type="entry name" value="Phenol_hydroxylase"/>
</dbReference>
<dbReference type="AlphaFoldDB" id="A0A1G7JGP4"/>
<evidence type="ECO:0000313" key="3">
    <source>
        <dbReference type="Proteomes" id="UP000323502"/>
    </source>
</evidence>
<accession>A0A1G7JGP4</accession>
<dbReference type="Gene3D" id="3.10.20.560">
    <property type="entry name" value="Phenol hydroxylase"/>
    <property type="match status" value="1"/>
</dbReference>
<keyword evidence="2" id="KW-0503">Monooxygenase</keyword>
<proteinExistence type="predicted"/>
<evidence type="ECO:0000313" key="2">
    <source>
        <dbReference type="EMBL" id="SDF24081.1"/>
    </source>
</evidence>
<sequence>MPTASLNPGYSGPVRDRVENFGGAQLVYVHWEGHNNFCSAITLPLPPETPFGALTAEILPSLYSVDPDWAEVDLSTARWMLDGEDWQPEAAKGIGEQGVGHKSLIRFWTQPFGRA</sequence>
<keyword evidence="3" id="KW-1185">Reference proteome</keyword>
<gene>
    <name evidence="1" type="ORF">GQR91_09515</name>
    <name evidence="2" type="ORF">SAMN05216557_102631</name>
</gene>
<dbReference type="Proteomes" id="UP000323502">
    <property type="component" value="Unassembled WGS sequence"/>
</dbReference>
<name>A0A1G7JGP4_9SPHN</name>
<dbReference type="OrthoDB" id="5343663at2"/>
<evidence type="ECO:0000313" key="1">
    <source>
        <dbReference type="EMBL" id="MWC43887.1"/>
    </source>
</evidence>
<dbReference type="InterPro" id="IPR043010">
    <property type="entry name" value="Phenol_hydroxylase_sf"/>
</dbReference>
<reference evidence="2 3" key="1">
    <citation type="submission" date="2016-10" db="EMBL/GenBank/DDBJ databases">
        <authorList>
            <person name="Varghese N."/>
            <person name="Submissions S."/>
        </authorList>
    </citation>
    <scope>NUCLEOTIDE SEQUENCE [LARGE SCALE GENOMIC DNA]</scope>
    <source>
        <strain evidence="2 3">S7-754</strain>
    </source>
</reference>
<dbReference type="EMBL" id="WSUT01000005">
    <property type="protein sequence ID" value="MWC43887.1"/>
    <property type="molecule type" value="Genomic_DNA"/>
</dbReference>
<dbReference type="Pfam" id="PF04663">
    <property type="entry name" value="Phenol_monoox"/>
    <property type="match status" value="1"/>
</dbReference>